<dbReference type="InterPro" id="IPR016483">
    <property type="entry name" value="UCP006404_Pept_M50_CBS"/>
</dbReference>
<feature type="binding site" evidence="16">
    <location>
        <position position="162"/>
    </location>
    <ligand>
        <name>Zn(2+)</name>
        <dbReference type="ChEBI" id="CHEBI:29105"/>
        <note>catalytic</note>
    </ligand>
</feature>
<keyword evidence="9 14" id="KW-0862">Zinc</keyword>
<evidence type="ECO:0000256" key="15">
    <source>
        <dbReference type="PIRSR" id="PIRSR006404-1"/>
    </source>
</evidence>
<evidence type="ECO:0000313" key="18">
    <source>
        <dbReference type="EMBL" id="QFZ92109.2"/>
    </source>
</evidence>
<keyword evidence="5 14" id="KW-0812">Transmembrane</keyword>
<evidence type="ECO:0000256" key="4">
    <source>
        <dbReference type="ARBA" id="ARBA00022670"/>
    </source>
</evidence>
<sequence length="403" mass="43776">MQSGWRIGSILGIPLRIDPSWFVIVALVTFSYAETFRSQQPTWSPGLLWGSALAMAILLFVSVLAHELGHSLIAQAQGIRVSSITLFLFGGVAAIERESRTPAGAFWVAIAGPLVSLALALLLLISQLWWPVGSPAQVLSLNLGRLNFILAVFNLIPGLPLDGGQVLKAIAWKITGDRYRAVHWAANSGRLLSGAAMAIGLFSWLLLPGGFGGLWLALLGWFGWRNATAYDRTTTLQQALLSISAQSAMSRRYRVLEGSLTLRQFAELLIIEEQEGFAYFVASDGRYRGRISLTTLRQTERSRWDSLTLADLAEPFDCLPSVLETANLAQTIVVLQTARPSYVTVLTPSGAVAGIIDHADVIQALGKKLGFQLPPSELQQIRGQATYPEGLPLEMLAQSVLNN</sequence>
<evidence type="ECO:0000256" key="5">
    <source>
        <dbReference type="ARBA" id="ARBA00022692"/>
    </source>
</evidence>
<dbReference type="PANTHER" id="PTHR39188">
    <property type="entry name" value="MEMBRANE-ASSOCIATED ZINC METALLOPROTEASE M50B"/>
    <property type="match status" value="1"/>
</dbReference>
<feature type="domain" description="Peptidase M50" evidence="17">
    <location>
        <begin position="143"/>
        <end position="178"/>
    </location>
</feature>
<keyword evidence="10 14" id="KW-1133">Transmembrane helix</keyword>
<evidence type="ECO:0000256" key="12">
    <source>
        <dbReference type="ARBA" id="ARBA00023122"/>
    </source>
</evidence>
<evidence type="ECO:0000256" key="11">
    <source>
        <dbReference type="ARBA" id="ARBA00023049"/>
    </source>
</evidence>
<keyword evidence="11 14" id="KW-0482">Metalloprotease</keyword>
<feature type="binding site" evidence="16">
    <location>
        <position position="70"/>
    </location>
    <ligand>
        <name>Zn(2+)</name>
        <dbReference type="ChEBI" id="CHEBI:29105"/>
        <note>catalytic</note>
    </ligand>
</feature>
<dbReference type="SUPFAM" id="SSF54631">
    <property type="entry name" value="CBS-domain pair"/>
    <property type="match status" value="1"/>
</dbReference>
<comment type="similarity">
    <text evidence="2 14">Belongs to the peptidase M50B family.</text>
</comment>
<keyword evidence="6 14" id="KW-0479">Metal-binding</keyword>
<protein>
    <recommendedName>
        <fullName evidence="14">Zinc metalloprotease</fullName>
    </recommendedName>
</protein>
<feature type="transmembrane region" description="Helical" evidence="14">
    <location>
        <begin position="20"/>
        <end position="36"/>
    </location>
</feature>
<dbReference type="Pfam" id="PF02163">
    <property type="entry name" value="Peptidase_M50"/>
    <property type="match status" value="2"/>
</dbReference>
<evidence type="ECO:0000259" key="17">
    <source>
        <dbReference type="Pfam" id="PF02163"/>
    </source>
</evidence>
<dbReference type="GO" id="GO:0008237">
    <property type="term" value="F:metallopeptidase activity"/>
    <property type="evidence" value="ECO:0007669"/>
    <property type="project" value="UniProtKB-UniRule"/>
</dbReference>
<reference evidence="18" key="1">
    <citation type="submission" date="2024-01" db="EMBL/GenBank/DDBJ databases">
        <title>Synechococcus elongatus PCC 11802, a close yet different native of Synechococcus elongatus PCC 11801.</title>
        <authorList>
            <person name="Jaiswal D."/>
            <person name="Sengupta A."/>
            <person name="Sengupta S."/>
            <person name="Pakrasi H.B."/>
            <person name="Wangikar P."/>
        </authorList>
    </citation>
    <scope>NUCLEOTIDE SEQUENCE</scope>
    <source>
        <strain evidence="18">PCC 11802</strain>
    </source>
</reference>
<evidence type="ECO:0000256" key="3">
    <source>
        <dbReference type="ARBA" id="ARBA00022475"/>
    </source>
</evidence>
<feature type="transmembrane region" description="Helical" evidence="14">
    <location>
        <begin position="191"/>
        <end position="224"/>
    </location>
</feature>
<dbReference type="RefSeq" id="WP_208678847.1">
    <property type="nucleotide sequence ID" value="NZ_CP034671.2"/>
</dbReference>
<dbReference type="GO" id="GO:0005886">
    <property type="term" value="C:plasma membrane"/>
    <property type="evidence" value="ECO:0007669"/>
    <property type="project" value="UniProtKB-SubCell"/>
</dbReference>
<keyword evidence="13 14" id="KW-0472">Membrane</keyword>
<evidence type="ECO:0000256" key="14">
    <source>
        <dbReference type="PIRNR" id="PIRNR006404"/>
    </source>
</evidence>
<keyword evidence="7" id="KW-0677">Repeat</keyword>
<dbReference type="PANTHER" id="PTHR39188:SF3">
    <property type="entry name" value="STAGE IV SPORULATION PROTEIN FB"/>
    <property type="match status" value="1"/>
</dbReference>
<dbReference type="InterPro" id="IPR046342">
    <property type="entry name" value="CBS_dom_sf"/>
</dbReference>
<dbReference type="AlphaFoldDB" id="A0AAT9JWQ9"/>
<keyword evidence="12" id="KW-0129">CBS domain</keyword>
<dbReference type="CDD" id="cd06164">
    <property type="entry name" value="S2P-M50_SpoIVFB_CBS"/>
    <property type="match status" value="1"/>
</dbReference>
<feature type="transmembrane region" description="Helical" evidence="14">
    <location>
        <begin position="72"/>
        <end position="94"/>
    </location>
</feature>
<feature type="binding site" evidence="16">
    <location>
        <position position="66"/>
    </location>
    <ligand>
        <name>Zn(2+)</name>
        <dbReference type="ChEBI" id="CHEBI:29105"/>
        <note>catalytic</note>
    </ligand>
</feature>
<feature type="transmembrane region" description="Helical" evidence="14">
    <location>
        <begin position="106"/>
        <end position="128"/>
    </location>
</feature>
<evidence type="ECO:0000256" key="9">
    <source>
        <dbReference type="ARBA" id="ARBA00022833"/>
    </source>
</evidence>
<feature type="active site" evidence="15">
    <location>
        <position position="67"/>
    </location>
</feature>
<evidence type="ECO:0000256" key="7">
    <source>
        <dbReference type="ARBA" id="ARBA00022737"/>
    </source>
</evidence>
<feature type="transmembrane region" description="Helical" evidence="14">
    <location>
        <begin position="48"/>
        <end position="66"/>
    </location>
</feature>
<dbReference type="GO" id="GO:0006508">
    <property type="term" value="P:proteolysis"/>
    <property type="evidence" value="ECO:0007669"/>
    <property type="project" value="UniProtKB-KW"/>
</dbReference>
<proteinExistence type="inferred from homology"/>
<evidence type="ECO:0000256" key="1">
    <source>
        <dbReference type="ARBA" id="ARBA00004651"/>
    </source>
</evidence>
<comment type="cofactor">
    <cofactor evidence="14 16">
        <name>Zn(2+)</name>
        <dbReference type="ChEBI" id="CHEBI:29105"/>
    </cofactor>
    <text evidence="14 16">Binds 1 zinc ion per subunit.</text>
</comment>
<accession>A0AAT9JWQ9</accession>
<comment type="subcellular location">
    <subcellularLocation>
        <location evidence="1 14">Cell membrane</location>
        <topology evidence="1 14">Multi-pass membrane protein</topology>
    </subcellularLocation>
</comment>
<feature type="domain" description="Peptidase M50" evidence="17">
    <location>
        <begin position="55"/>
        <end position="127"/>
    </location>
</feature>
<dbReference type="InterPro" id="IPR008915">
    <property type="entry name" value="Peptidase_M50"/>
</dbReference>
<keyword evidence="8 14" id="KW-0378">Hydrolase</keyword>
<dbReference type="PIRSF" id="PIRSF006404">
    <property type="entry name" value="UCP006404_Pept_M50_CBS"/>
    <property type="match status" value="1"/>
</dbReference>
<evidence type="ECO:0000256" key="13">
    <source>
        <dbReference type="ARBA" id="ARBA00023136"/>
    </source>
</evidence>
<keyword evidence="3 14" id="KW-1003">Cell membrane</keyword>
<evidence type="ECO:0000256" key="2">
    <source>
        <dbReference type="ARBA" id="ARBA00007931"/>
    </source>
</evidence>
<gene>
    <name evidence="18" type="ORF">EKO22_06730</name>
</gene>
<dbReference type="EMBL" id="CP034671">
    <property type="protein sequence ID" value="QFZ92109.2"/>
    <property type="molecule type" value="Genomic_DNA"/>
</dbReference>
<keyword evidence="4 14" id="KW-0645">Protease</keyword>
<name>A0AAT9JWQ9_SYNEL</name>
<evidence type="ECO:0000256" key="10">
    <source>
        <dbReference type="ARBA" id="ARBA00022989"/>
    </source>
</evidence>
<evidence type="ECO:0000256" key="8">
    <source>
        <dbReference type="ARBA" id="ARBA00022801"/>
    </source>
</evidence>
<organism evidence="18">
    <name type="scientific">Synechococcus elongatus PCC 11802</name>
    <dbReference type="NCBI Taxonomy" id="2283154"/>
    <lineage>
        <taxon>Bacteria</taxon>
        <taxon>Bacillati</taxon>
        <taxon>Cyanobacteriota</taxon>
        <taxon>Cyanophyceae</taxon>
        <taxon>Synechococcales</taxon>
        <taxon>Synechococcaceae</taxon>
        <taxon>Synechococcus</taxon>
    </lineage>
</organism>
<dbReference type="GO" id="GO:0046872">
    <property type="term" value="F:metal ion binding"/>
    <property type="evidence" value="ECO:0007669"/>
    <property type="project" value="UniProtKB-UniRule"/>
</dbReference>
<evidence type="ECO:0000256" key="16">
    <source>
        <dbReference type="PIRSR" id="PIRSR006404-2"/>
    </source>
</evidence>
<evidence type="ECO:0000256" key="6">
    <source>
        <dbReference type="ARBA" id="ARBA00022723"/>
    </source>
</evidence>